<dbReference type="InterPro" id="IPR029063">
    <property type="entry name" value="SAM-dependent_MTases_sf"/>
</dbReference>
<evidence type="ECO:0000259" key="14">
    <source>
        <dbReference type="SMART" id="SM00650"/>
    </source>
</evidence>
<comment type="similarity">
    <text evidence="2">Belongs to the phospholipid scramblase family.</text>
</comment>
<dbReference type="Gene3D" id="1.10.8.100">
    <property type="entry name" value="Ribosomal RNA adenine dimethylase-like, domain 2"/>
    <property type="match status" value="1"/>
</dbReference>
<feature type="binding site" evidence="12">
    <location>
        <position position="70"/>
    </location>
    <ligand>
        <name>S-adenosyl-L-methionine</name>
        <dbReference type="ChEBI" id="CHEBI:59789"/>
    </ligand>
</feature>
<sequence length="507" mass="57058">MSSDEIVRSAGVKEGDWVAEIGPGPGGITRGILEAGCHRLDVIEIDGRFIPPLQHLAEAAGDRMHIHHADVLKTDVGSIWRTAKRDAITCEWHDPPPNLHIIGNLPFNIASPLIIKYLKEMSYRTGPWSMGRVALTLTFQLEVARRLCSPIACSTRSRISIMAQYVSEPKMLFQIPGSCFVPRPDVDVGVVRFVPRVEPLINTSFEVVEKVCRQIFHYRQKYVIKGLKTLYPPELAHEMSHQLLADCRIDPTTTSIRLGIEQFADLAVGYEKQCKSIQPGHDQYAQVIPMQTINHGNGVSAMPSQMITLQPGASGVVWMSVPQSIDGVPQGLEYLTLIDTIVVYQLYEILELITGFETTNKYMLKNVNGEQEILVINRPFKCCGGGCFGLVCSLDSCSQEVTIEVPSGTIVSIYHMYCVFLFIIRHCCATQCMLFKSIRYKRCEWHKCFKDSWSMFLCNVWMSGQGICIPMDLDVKMKAVLIGATFLIVSDNASRYYIYFPYFQHLQ</sequence>
<dbReference type="SUPFAM" id="SSF53335">
    <property type="entry name" value="S-adenosyl-L-methionine-dependent methyltransferases"/>
    <property type="match status" value="1"/>
</dbReference>
<feature type="binding site" evidence="12">
    <location>
        <position position="104"/>
    </location>
    <ligand>
        <name>S-adenosyl-L-methionine</name>
        <dbReference type="ChEBI" id="CHEBI:59789"/>
    </ligand>
</feature>
<accession>A0A1I7XHQ4</accession>
<keyword evidence="3 13" id="KW-0698">rRNA processing</keyword>
<keyword evidence="6 12" id="KW-0949">S-adenosyl-L-methionine</keyword>
<dbReference type="InterPro" id="IPR005552">
    <property type="entry name" value="Scramblase"/>
</dbReference>
<dbReference type="PROSITE" id="PS51689">
    <property type="entry name" value="SAM_RNA_A_N6_MT"/>
    <property type="match status" value="1"/>
</dbReference>
<evidence type="ECO:0000256" key="12">
    <source>
        <dbReference type="PROSITE-ProRule" id="PRU01026"/>
    </source>
</evidence>
<evidence type="ECO:0000313" key="15">
    <source>
        <dbReference type="Proteomes" id="UP000095283"/>
    </source>
</evidence>
<evidence type="ECO:0000256" key="6">
    <source>
        <dbReference type="ARBA" id="ARBA00022691"/>
    </source>
</evidence>
<dbReference type="InterPro" id="IPR020598">
    <property type="entry name" value="rRNA_Ade_methylase_Trfase_N"/>
</dbReference>
<keyword evidence="10" id="KW-0496">Mitochondrion</keyword>
<dbReference type="PANTHER" id="PTHR11727:SF17">
    <property type="entry name" value="DIMETHYLADENOSINE TRANSFERASE 1, MITOCHONDRIAL"/>
    <property type="match status" value="1"/>
</dbReference>
<keyword evidence="4 12" id="KW-0489">Methyltransferase</keyword>
<dbReference type="InterPro" id="IPR001737">
    <property type="entry name" value="KsgA/Erm"/>
</dbReference>
<feature type="binding site" evidence="12">
    <location>
        <position position="22"/>
    </location>
    <ligand>
        <name>S-adenosyl-L-methionine</name>
        <dbReference type="ChEBI" id="CHEBI:59789"/>
    </ligand>
</feature>
<evidence type="ECO:0000256" key="9">
    <source>
        <dbReference type="ARBA" id="ARBA00023015"/>
    </source>
</evidence>
<dbReference type="FunFam" id="3.40.50.150:FF:000109">
    <property type="entry name" value="rRNA adenine N(6)-methyltransferase"/>
    <property type="match status" value="1"/>
</dbReference>
<evidence type="ECO:0000256" key="10">
    <source>
        <dbReference type="ARBA" id="ARBA00023128"/>
    </source>
</evidence>
<evidence type="ECO:0000256" key="1">
    <source>
        <dbReference type="ARBA" id="ARBA00004173"/>
    </source>
</evidence>
<dbReference type="Pfam" id="PF03803">
    <property type="entry name" value="Scramblase"/>
    <property type="match status" value="1"/>
</dbReference>
<evidence type="ECO:0000256" key="8">
    <source>
        <dbReference type="ARBA" id="ARBA00022946"/>
    </source>
</evidence>
<dbReference type="GO" id="GO:0005759">
    <property type="term" value="C:mitochondrial matrix"/>
    <property type="evidence" value="ECO:0007669"/>
    <property type="project" value="TreeGrafter"/>
</dbReference>
<feature type="domain" description="Ribosomal RNA adenine methylase transferase N-terminal" evidence="14">
    <location>
        <begin position="2"/>
        <end position="197"/>
    </location>
</feature>
<keyword evidence="15" id="KW-1185">Reference proteome</keyword>
<proteinExistence type="inferred from homology"/>
<dbReference type="GO" id="GO:0017128">
    <property type="term" value="F:phospholipid scramblase activity"/>
    <property type="evidence" value="ECO:0007669"/>
    <property type="project" value="InterPro"/>
</dbReference>
<keyword evidence="9" id="KW-0805">Transcription regulation</keyword>
<feature type="binding site" evidence="12">
    <location>
        <position position="1"/>
    </location>
    <ligand>
        <name>S-adenosyl-L-methionine</name>
        <dbReference type="ChEBI" id="CHEBI:59789"/>
    </ligand>
</feature>
<dbReference type="PANTHER" id="PTHR11727">
    <property type="entry name" value="DIMETHYLADENOSINE TRANSFERASE"/>
    <property type="match status" value="1"/>
</dbReference>
<dbReference type="GO" id="GO:0000179">
    <property type="term" value="F:rRNA (adenine-N6,N6-)-dimethyltransferase activity"/>
    <property type="evidence" value="ECO:0007669"/>
    <property type="project" value="UniProtKB-UniRule"/>
</dbReference>
<evidence type="ECO:0000256" key="7">
    <source>
        <dbReference type="ARBA" id="ARBA00022884"/>
    </source>
</evidence>
<reference evidence="16" key="1">
    <citation type="submission" date="2016-11" db="UniProtKB">
        <authorList>
            <consortium name="WormBaseParasite"/>
        </authorList>
    </citation>
    <scope>IDENTIFICATION</scope>
</reference>
<evidence type="ECO:0000256" key="13">
    <source>
        <dbReference type="RuleBase" id="RU362106"/>
    </source>
</evidence>
<evidence type="ECO:0000313" key="16">
    <source>
        <dbReference type="WBParaSite" id="Hba_16848"/>
    </source>
</evidence>
<feature type="binding site" evidence="12">
    <location>
        <position position="44"/>
    </location>
    <ligand>
        <name>S-adenosyl-L-methionine</name>
        <dbReference type="ChEBI" id="CHEBI:59789"/>
    </ligand>
</feature>
<keyword evidence="11" id="KW-0804">Transcription</keyword>
<dbReference type="CDD" id="cd02440">
    <property type="entry name" value="AdoMet_MTases"/>
    <property type="match status" value="1"/>
</dbReference>
<dbReference type="EC" id="2.1.1.-" evidence="13"/>
<dbReference type="Gene3D" id="3.40.50.150">
    <property type="entry name" value="Vaccinia Virus protein VP39"/>
    <property type="match status" value="1"/>
</dbReference>
<evidence type="ECO:0000256" key="3">
    <source>
        <dbReference type="ARBA" id="ARBA00022552"/>
    </source>
</evidence>
<keyword evidence="7 12" id="KW-0694">RNA-binding</keyword>
<organism evidence="15 16">
    <name type="scientific">Heterorhabditis bacteriophora</name>
    <name type="common">Entomopathogenic nematode worm</name>
    <dbReference type="NCBI Taxonomy" id="37862"/>
    <lineage>
        <taxon>Eukaryota</taxon>
        <taxon>Metazoa</taxon>
        <taxon>Ecdysozoa</taxon>
        <taxon>Nematoda</taxon>
        <taxon>Chromadorea</taxon>
        <taxon>Rhabditida</taxon>
        <taxon>Rhabditina</taxon>
        <taxon>Rhabditomorpha</taxon>
        <taxon>Strongyloidea</taxon>
        <taxon>Heterorhabditidae</taxon>
        <taxon>Heterorhabditis</taxon>
    </lineage>
</organism>
<dbReference type="Proteomes" id="UP000095283">
    <property type="component" value="Unplaced"/>
</dbReference>
<comment type="caution">
    <text evidence="12">Lacks conserved residue(s) required for the propagation of feature annotation.</text>
</comment>
<name>A0A1I7XHQ4_HETBA</name>
<comment type="similarity">
    <text evidence="12 13">Belongs to the class I-like SAM-binding methyltransferase superfamily. rRNA adenine N(6)-methyltransferase family.</text>
</comment>
<evidence type="ECO:0000256" key="4">
    <source>
        <dbReference type="ARBA" id="ARBA00022603"/>
    </source>
</evidence>
<evidence type="ECO:0000256" key="11">
    <source>
        <dbReference type="ARBA" id="ARBA00023163"/>
    </source>
</evidence>
<dbReference type="AlphaFoldDB" id="A0A1I7XHQ4"/>
<protein>
    <recommendedName>
        <fullName evidence="13">rRNA adenine N(6)-methyltransferase</fullName>
        <ecNumber evidence="13">2.1.1.-</ecNumber>
    </recommendedName>
</protein>
<dbReference type="GO" id="GO:0003723">
    <property type="term" value="F:RNA binding"/>
    <property type="evidence" value="ECO:0007669"/>
    <property type="project" value="UniProtKB-UniRule"/>
</dbReference>
<dbReference type="FunFam" id="1.10.8.100:FF:000006">
    <property type="entry name" value="rRNA adenine N(6)-methyltransferase"/>
    <property type="match status" value="1"/>
</dbReference>
<comment type="subcellular location">
    <subcellularLocation>
        <location evidence="1">Mitochondrion</location>
    </subcellularLocation>
</comment>
<dbReference type="Pfam" id="PF00398">
    <property type="entry name" value="RrnaAD"/>
    <property type="match status" value="1"/>
</dbReference>
<dbReference type="WBParaSite" id="Hba_16848">
    <property type="protein sequence ID" value="Hba_16848"/>
    <property type="gene ID" value="Hba_16848"/>
</dbReference>
<dbReference type="SMART" id="SM00650">
    <property type="entry name" value="rADc"/>
    <property type="match status" value="1"/>
</dbReference>
<evidence type="ECO:0000256" key="2">
    <source>
        <dbReference type="ARBA" id="ARBA00005350"/>
    </source>
</evidence>
<dbReference type="InterPro" id="IPR023165">
    <property type="entry name" value="rRNA_Ade_diMease-like_C"/>
</dbReference>
<dbReference type="GO" id="GO:0034246">
    <property type="term" value="F:mitochondrial transcription factor activity"/>
    <property type="evidence" value="ECO:0007669"/>
    <property type="project" value="TreeGrafter"/>
</dbReference>
<dbReference type="GO" id="GO:0006391">
    <property type="term" value="P:transcription initiation at mitochondrial promoter"/>
    <property type="evidence" value="ECO:0007669"/>
    <property type="project" value="TreeGrafter"/>
</dbReference>
<keyword evidence="5 12" id="KW-0808">Transferase</keyword>
<keyword evidence="8" id="KW-0809">Transit peptide</keyword>
<evidence type="ECO:0000256" key="5">
    <source>
        <dbReference type="ARBA" id="ARBA00022679"/>
    </source>
</evidence>